<keyword evidence="1" id="KW-0732">Signal</keyword>
<dbReference type="RefSeq" id="WP_248204609.1">
    <property type="nucleotide sequence ID" value="NZ_JALNMH010000001.1"/>
</dbReference>
<organism evidence="3 4">
    <name type="scientific">Pseudomarimonas salicorniae</name>
    <dbReference type="NCBI Taxonomy" id="2933270"/>
    <lineage>
        <taxon>Bacteria</taxon>
        <taxon>Pseudomonadati</taxon>
        <taxon>Pseudomonadota</taxon>
        <taxon>Gammaproteobacteria</taxon>
        <taxon>Lysobacterales</taxon>
        <taxon>Lysobacteraceae</taxon>
        <taxon>Pseudomarimonas</taxon>
    </lineage>
</organism>
<feature type="signal peptide" evidence="1">
    <location>
        <begin position="1"/>
        <end position="27"/>
    </location>
</feature>
<evidence type="ECO:0000256" key="1">
    <source>
        <dbReference type="SAM" id="SignalP"/>
    </source>
</evidence>
<keyword evidence="3" id="KW-0255">Endonuclease</keyword>
<keyword evidence="4" id="KW-1185">Reference proteome</keyword>
<dbReference type="InterPro" id="IPR036691">
    <property type="entry name" value="Endo/exonu/phosph_ase_sf"/>
</dbReference>
<reference evidence="3" key="1">
    <citation type="submission" date="2022-04" db="EMBL/GenBank/DDBJ databases">
        <title>Lysobacter sp. CAU 1642 isolated from sea sand.</title>
        <authorList>
            <person name="Kim W."/>
        </authorList>
    </citation>
    <scope>NUCLEOTIDE SEQUENCE</scope>
    <source>
        <strain evidence="3">CAU 1642</strain>
    </source>
</reference>
<gene>
    <name evidence="3" type="ORF">M0G41_02000</name>
</gene>
<dbReference type="InterPro" id="IPR005135">
    <property type="entry name" value="Endo/exonuclease/phosphatase"/>
</dbReference>
<feature type="domain" description="Endonuclease/exonuclease/phosphatase" evidence="2">
    <location>
        <begin position="44"/>
        <end position="287"/>
    </location>
</feature>
<dbReference type="Proteomes" id="UP001431449">
    <property type="component" value="Unassembled WGS sequence"/>
</dbReference>
<dbReference type="SUPFAM" id="SSF56219">
    <property type="entry name" value="DNase I-like"/>
    <property type="match status" value="1"/>
</dbReference>
<dbReference type="Pfam" id="PF03372">
    <property type="entry name" value="Exo_endo_phos"/>
    <property type="match status" value="1"/>
</dbReference>
<keyword evidence="3" id="KW-0540">Nuclease</keyword>
<dbReference type="EMBL" id="JALNMH010000001">
    <property type="protein sequence ID" value="MCK7592438.1"/>
    <property type="molecule type" value="Genomic_DNA"/>
</dbReference>
<feature type="chain" id="PRO_5047489537" evidence="1">
    <location>
        <begin position="28"/>
        <end position="325"/>
    </location>
</feature>
<evidence type="ECO:0000313" key="4">
    <source>
        <dbReference type="Proteomes" id="UP001431449"/>
    </source>
</evidence>
<name>A0ABT0GDD1_9GAMM</name>
<keyword evidence="3" id="KW-0378">Hydrolase</keyword>
<comment type="caution">
    <text evidence="3">The sequence shown here is derived from an EMBL/GenBank/DDBJ whole genome shotgun (WGS) entry which is preliminary data.</text>
</comment>
<dbReference type="GO" id="GO:0004519">
    <property type="term" value="F:endonuclease activity"/>
    <property type="evidence" value="ECO:0007669"/>
    <property type="project" value="UniProtKB-KW"/>
</dbReference>
<accession>A0ABT0GDD1</accession>
<dbReference type="Gene3D" id="3.60.10.10">
    <property type="entry name" value="Endonuclease/exonuclease/phosphatase"/>
    <property type="match status" value="1"/>
</dbReference>
<proteinExistence type="predicted"/>
<evidence type="ECO:0000313" key="3">
    <source>
        <dbReference type="EMBL" id="MCK7592438.1"/>
    </source>
</evidence>
<sequence length="325" mass="35395">MRASPHRLILPTLLLLLAGLGLSPALAAPAAWLPRAEGTELRVLSWNVAREQLFANCSRSARLLQMAEPDVLLLDEMDPGVDAQALADWLDEVLPGAPWQVVLGREAGNRERGSIAARVPLQRVEAFDRLHYSEAEQADWIARAPQHAERLRRQLPNGVAAAAALARFGNRSVLLVSFDMQCCGDAPDGWEEARRRREAALIRAALETVFSSGVALAIVGGDANAVQGPEPLRRIAGSNPALESVEARREDGSDWTWDGRGTPFPSSKLDHLWVSPGVSALQARLLDSEAWSPALRSRLGVQEAWSREQSPHRPIVVDLLLSPGE</sequence>
<evidence type="ECO:0000259" key="2">
    <source>
        <dbReference type="Pfam" id="PF03372"/>
    </source>
</evidence>
<protein>
    <submittedName>
        <fullName evidence="3">Endonuclease/exonuclease/phosphatase family protein</fullName>
    </submittedName>
</protein>